<protein>
    <submittedName>
        <fullName evidence="3">Uncharacterized protein</fullName>
    </submittedName>
</protein>
<dbReference type="AlphaFoldDB" id="A0A448XA13"/>
<dbReference type="Proteomes" id="UP000784294">
    <property type="component" value="Unassembled WGS sequence"/>
</dbReference>
<organism evidence="3 4">
    <name type="scientific">Protopolystoma xenopodis</name>
    <dbReference type="NCBI Taxonomy" id="117903"/>
    <lineage>
        <taxon>Eukaryota</taxon>
        <taxon>Metazoa</taxon>
        <taxon>Spiralia</taxon>
        <taxon>Lophotrochozoa</taxon>
        <taxon>Platyhelminthes</taxon>
        <taxon>Monogenea</taxon>
        <taxon>Polyopisthocotylea</taxon>
        <taxon>Polystomatidea</taxon>
        <taxon>Polystomatidae</taxon>
        <taxon>Protopolystoma</taxon>
    </lineage>
</organism>
<dbReference type="EMBL" id="CAAALY010127539">
    <property type="protein sequence ID" value="VEL31878.1"/>
    <property type="molecule type" value="Genomic_DNA"/>
</dbReference>
<evidence type="ECO:0000256" key="1">
    <source>
        <dbReference type="SAM" id="Coils"/>
    </source>
</evidence>
<feature type="transmembrane region" description="Helical" evidence="2">
    <location>
        <begin position="119"/>
        <end position="140"/>
    </location>
</feature>
<proteinExistence type="predicted"/>
<keyword evidence="1" id="KW-0175">Coiled coil</keyword>
<accession>A0A448XA13</accession>
<gene>
    <name evidence="3" type="ORF">PXEA_LOCUS25318</name>
</gene>
<keyword evidence="4" id="KW-1185">Reference proteome</keyword>
<dbReference type="OrthoDB" id="5600418at2759"/>
<comment type="caution">
    <text evidence="3">The sequence shown here is derived from an EMBL/GenBank/DDBJ whole genome shotgun (WGS) entry which is preliminary data.</text>
</comment>
<evidence type="ECO:0000313" key="4">
    <source>
        <dbReference type="Proteomes" id="UP000784294"/>
    </source>
</evidence>
<evidence type="ECO:0000256" key="2">
    <source>
        <dbReference type="SAM" id="Phobius"/>
    </source>
</evidence>
<sequence>MRRKAEMHIAELNIKYQMATAELTSLREELQRTALLTSAGANSSRYTDQVAAVSSGLENENSLEYAGIYELTKCIPLSNGNCRVIAPYGSLNVLCVSQPTTNPIFKGFGIRKVCLCLSIYIYCFNLGICISTPLYMAGFFGRLFVSPPF</sequence>
<keyword evidence="2" id="KW-1133">Transmembrane helix</keyword>
<keyword evidence="2" id="KW-0472">Membrane</keyword>
<reference evidence="3" key="1">
    <citation type="submission" date="2018-11" db="EMBL/GenBank/DDBJ databases">
        <authorList>
            <consortium name="Pathogen Informatics"/>
        </authorList>
    </citation>
    <scope>NUCLEOTIDE SEQUENCE</scope>
</reference>
<evidence type="ECO:0000313" key="3">
    <source>
        <dbReference type="EMBL" id="VEL31878.1"/>
    </source>
</evidence>
<feature type="coiled-coil region" evidence="1">
    <location>
        <begin position="2"/>
        <end position="29"/>
    </location>
</feature>
<name>A0A448XA13_9PLAT</name>
<keyword evidence="2" id="KW-0812">Transmembrane</keyword>